<evidence type="ECO:0000313" key="5">
    <source>
        <dbReference type="Proteomes" id="UP000410492"/>
    </source>
</evidence>
<dbReference type="EMBL" id="CAACVG010005871">
    <property type="protein sequence ID" value="VEN39713.1"/>
    <property type="molecule type" value="Genomic_DNA"/>
</dbReference>
<evidence type="ECO:0000256" key="2">
    <source>
        <dbReference type="ARBA" id="ARBA00022723"/>
    </source>
</evidence>
<dbReference type="Proteomes" id="UP000410492">
    <property type="component" value="Unassembled WGS sequence"/>
</dbReference>
<protein>
    <recommendedName>
        <fullName evidence="3">DDE Tnp4 domain-containing protein</fullName>
    </recommendedName>
</protein>
<keyword evidence="5" id="KW-1185">Reference proteome</keyword>
<dbReference type="Pfam" id="PF13359">
    <property type="entry name" value="DDE_Tnp_4"/>
    <property type="match status" value="1"/>
</dbReference>
<proteinExistence type="predicted"/>
<evidence type="ECO:0000313" key="4">
    <source>
        <dbReference type="EMBL" id="VEN39713.1"/>
    </source>
</evidence>
<dbReference type="OrthoDB" id="2430314at2759"/>
<evidence type="ECO:0000259" key="3">
    <source>
        <dbReference type="Pfam" id="PF13359"/>
    </source>
</evidence>
<dbReference type="AlphaFoldDB" id="A0A653BVX0"/>
<feature type="domain" description="DDE Tnp4" evidence="3">
    <location>
        <begin position="152"/>
        <end position="201"/>
    </location>
</feature>
<name>A0A653BVX0_CALMS</name>
<gene>
    <name evidence="4" type="ORF">CALMAC_LOCUS4141</name>
</gene>
<dbReference type="GO" id="GO:0046872">
    <property type="term" value="F:metal ion binding"/>
    <property type="evidence" value="ECO:0007669"/>
    <property type="project" value="UniProtKB-KW"/>
</dbReference>
<dbReference type="InterPro" id="IPR027806">
    <property type="entry name" value="HARBI1_dom"/>
</dbReference>
<accession>A0A653BVX0</accession>
<organism evidence="4 5">
    <name type="scientific">Callosobruchus maculatus</name>
    <name type="common">Southern cowpea weevil</name>
    <name type="synonym">Pulse bruchid</name>
    <dbReference type="NCBI Taxonomy" id="64391"/>
    <lineage>
        <taxon>Eukaryota</taxon>
        <taxon>Metazoa</taxon>
        <taxon>Ecdysozoa</taxon>
        <taxon>Arthropoda</taxon>
        <taxon>Hexapoda</taxon>
        <taxon>Insecta</taxon>
        <taxon>Pterygota</taxon>
        <taxon>Neoptera</taxon>
        <taxon>Endopterygota</taxon>
        <taxon>Coleoptera</taxon>
        <taxon>Polyphaga</taxon>
        <taxon>Cucujiformia</taxon>
        <taxon>Chrysomeloidea</taxon>
        <taxon>Chrysomelidae</taxon>
        <taxon>Bruchinae</taxon>
        <taxon>Bruchini</taxon>
        <taxon>Callosobruchus</taxon>
    </lineage>
</organism>
<reference evidence="4 5" key="1">
    <citation type="submission" date="2019-01" db="EMBL/GenBank/DDBJ databases">
        <authorList>
            <person name="Sayadi A."/>
        </authorList>
    </citation>
    <scope>NUCLEOTIDE SEQUENCE [LARGE SCALE GENOMIC DNA]</scope>
</reference>
<comment type="cofactor">
    <cofactor evidence="1">
        <name>a divalent metal cation</name>
        <dbReference type="ChEBI" id="CHEBI:60240"/>
    </cofactor>
</comment>
<sequence>MEPINEDADIPVAEEDILSPYCDDIASNRDRMVLENEQVPRRYIRDMENPLEIYNEREFRKRFRFSKDVLQNVLVPLIQEREPQTNRGLPVHPVVSGDLRGFHQSTVSRVIKKITRKISTLSRHYIKFPQNLQATSARFERIGNFPGVIGCIDCTHVAISSPGGREAELFRNRKRTFSINVQVVGDPNLEIYDTVARYPGPAL</sequence>
<evidence type="ECO:0000256" key="1">
    <source>
        <dbReference type="ARBA" id="ARBA00001968"/>
    </source>
</evidence>
<keyword evidence="2" id="KW-0479">Metal-binding</keyword>